<dbReference type="Pfam" id="PF07007">
    <property type="entry name" value="LprI"/>
    <property type="match status" value="1"/>
</dbReference>
<accession>A0A1N7SG08</accession>
<dbReference type="RefSeq" id="WP_087736845.1">
    <property type="nucleotide sequence ID" value="NZ_CYGY02000049.1"/>
</dbReference>
<organism evidence="2 3">
    <name type="scientific">Paraburkholderia piptadeniae</name>
    <dbReference type="NCBI Taxonomy" id="1701573"/>
    <lineage>
        <taxon>Bacteria</taxon>
        <taxon>Pseudomonadati</taxon>
        <taxon>Pseudomonadota</taxon>
        <taxon>Betaproteobacteria</taxon>
        <taxon>Burkholderiales</taxon>
        <taxon>Burkholderiaceae</taxon>
        <taxon>Paraburkholderia</taxon>
    </lineage>
</organism>
<sequence length="164" mass="18251">MRHTDPVVLSIALALSGSVQAETIYSGEFDYRTFQPSSRYFAGHAPAEIAHLCDTGEHASTADMEQCAHAKFERAEATLLHKFDAVATAFRKSDSEAEKENEPLALPHISKARSAWINYRDETCYSVAYKNGPASSRYVSFWECMTTITQAHTKELDALLKSPM</sequence>
<dbReference type="InterPro" id="IPR009739">
    <property type="entry name" value="LprI-like_N"/>
</dbReference>
<dbReference type="Proteomes" id="UP000195569">
    <property type="component" value="Unassembled WGS sequence"/>
</dbReference>
<dbReference type="OrthoDB" id="9114478at2"/>
<dbReference type="Gene3D" id="1.20.1270.180">
    <property type="match status" value="1"/>
</dbReference>
<comment type="caution">
    <text evidence="2">The sequence shown here is derived from an EMBL/GenBank/DDBJ whole genome shotgun (WGS) entry which is preliminary data.</text>
</comment>
<protein>
    <recommendedName>
        <fullName evidence="1">Lysozyme inhibitor LprI-like N-terminal domain-containing protein</fullName>
    </recommendedName>
</protein>
<evidence type="ECO:0000259" key="1">
    <source>
        <dbReference type="Pfam" id="PF07007"/>
    </source>
</evidence>
<feature type="domain" description="Lysozyme inhibitor LprI-like N-terminal" evidence="1">
    <location>
        <begin position="58"/>
        <end position="156"/>
    </location>
</feature>
<reference evidence="2" key="1">
    <citation type="submission" date="2016-12" db="EMBL/GenBank/DDBJ databases">
        <authorList>
            <person name="Moulin L."/>
        </authorList>
    </citation>
    <scope>NUCLEOTIDE SEQUENCE [LARGE SCALE GENOMIC DNA]</scope>
    <source>
        <strain evidence="2">STM 7183</strain>
    </source>
</reference>
<dbReference type="EMBL" id="CYGY02000049">
    <property type="protein sequence ID" value="SIT45899.1"/>
    <property type="molecule type" value="Genomic_DNA"/>
</dbReference>
<dbReference type="AlphaFoldDB" id="A0A1N7SG08"/>
<name>A0A1N7SG08_9BURK</name>
<evidence type="ECO:0000313" key="2">
    <source>
        <dbReference type="EMBL" id="SIT45899.1"/>
    </source>
</evidence>
<keyword evidence="3" id="KW-1185">Reference proteome</keyword>
<proteinExistence type="predicted"/>
<gene>
    <name evidence="2" type="ORF">BN2476_490042</name>
</gene>
<evidence type="ECO:0000313" key="3">
    <source>
        <dbReference type="Proteomes" id="UP000195569"/>
    </source>
</evidence>